<feature type="compositionally biased region" description="Basic and acidic residues" evidence="1">
    <location>
        <begin position="253"/>
        <end position="275"/>
    </location>
</feature>
<accession>A0A8S5LLL3</accession>
<proteinExistence type="predicted"/>
<reference evidence="2" key="1">
    <citation type="journal article" date="2021" name="Proc. Natl. Acad. Sci. U.S.A.">
        <title>A Catalog of Tens of Thousands of Viruses from Human Metagenomes Reveals Hidden Associations with Chronic Diseases.</title>
        <authorList>
            <person name="Tisza M.J."/>
            <person name="Buck C.B."/>
        </authorList>
    </citation>
    <scope>NUCLEOTIDE SEQUENCE</scope>
    <source>
        <strain evidence="2">Ctro722</strain>
    </source>
</reference>
<sequence length="275" mass="30150">MNIKCPNCGAVHSLDSLINDADASAVLRAVLEMDAEMGKAAIRYVGLFRPAKSQLSWARTAKLLNELMPMIKAQEVVRDGVFSPAPAEAWLHGFNETVNARDQGRLKLPLKSHGYLLEIVSQWQGSGLPSPQSSPTGRVGEGGAPSKLRQGVAALGEWAGDDWAKQELATGFALLAALNLPNRPAAQDMPVVAEIWYRELKEKKEIVSPEYDPIRIQTGFKVLQAAETWPHPAELLRNLPPRLIPRAMLEKPAPNKEKGRQKMAEVKEALSKKGK</sequence>
<evidence type="ECO:0000313" key="2">
    <source>
        <dbReference type="EMBL" id="DAD70957.1"/>
    </source>
</evidence>
<protein>
    <submittedName>
        <fullName evidence="2">Zinc-ribbon domain protein</fullName>
    </submittedName>
</protein>
<dbReference type="EMBL" id="BK015873">
    <property type="protein sequence ID" value="DAD70957.1"/>
    <property type="molecule type" value="Genomic_DNA"/>
</dbReference>
<organism evidence="2">
    <name type="scientific">Myoviridae sp. ctro722</name>
    <dbReference type="NCBI Taxonomy" id="2827615"/>
    <lineage>
        <taxon>Viruses</taxon>
        <taxon>Duplodnaviria</taxon>
        <taxon>Heunggongvirae</taxon>
        <taxon>Uroviricota</taxon>
        <taxon>Caudoviricetes</taxon>
    </lineage>
</organism>
<name>A0A8S5LLL3_9CAUD</name>
<feature type="region of interest" description="Disordered" evidence="1">
    <location>
        <begin position="249"/>
        <end position="275"/>
    </location>
</feature>
<evidence type="ECO:0000256" key="1">
    <source>
        <dbReference type="SAM" id="MobiDB-lite"/>
    </source>
</evidence>